<organism evidence="1 2">
    <name type="scientific">Hypoxylon rubiginosum</name>
    <dbReference type="NCBI Taxonomy" id="110542"/>
    <lineage>
        <taxon>Eukaryota</taxon>
        <taxon>Fungi</taxon>
        <taxon>Dikarya</taxon>
        <taxon>Ascomycota</taxon>
        <taxon>Pezizomycotina</taxon>
        <taxon>Sordariomycetes</taxon>
        <taxon>Xylariomycetidae</taxon>
        <taxon>Xylariales</taxon>
        <taxon>Hypoxylaceae</taxon>
        <taxon>Hypoxylon</taxon>
    </lineage>
</organism>
<keyword evidence="2" id="KW-1185">Reference proteome</keyword>
<protein>
    <submittedName>
        <fullName evidence="1">Amidase signature enzyme</fullName>
    </submittedName>
</protein>
<proteinExistence type="predicted"/>
<name>A0ACC0CM17_9PEZI</name>
<sequence length="595" mass="64259">MGSTQRFSGYPLAREGPKTPYTPNVDQNPALRGWSLIIVAKLVTNFSFLAKATWSNAKLGIKDIPGLQEYDWRLQPIVTPLIPDGVVPTRAEITPELCERQPDDLAGRFYSAADYHELFKAGKLTPLQVVKALLPLISRGQDPPAKHELAWTSSREDLVLAAAKESTERYAAGKPLSVLDGVPVGVKDDINVQGYISHIGLPIDPSDPFFTPATKTVWPVEKLQAAGAIVVGKLAMHELGSDVSGCNPRWGTPINWNNKSYYPGGSSSGGGSALSAALIPIAIGTDAGGSIRNPSSYAGTYGLKPTLHRTYTMKSSVCSIGPMAATANDLAIAYRIMASPNPEDPIQGSFAQSIPPSPTAKKTIGIYREWFDQAAPDVLETTKKAISYFTDKLGYEVVDITIPYVLEGQYAHNGWTLAEAYERVRAGAPDRSNPFKNLNHCNQLLMAMGAVTSGADMIAYSQLRALIMEHLAFLWKKYPGLLVLTPTVPNAGWVIEPGDNAYGFSDGNLTIRNMMYAWLANSTGCPAISAPVGYVEPEQGEGKLPVGLMAMGEWGAEEQLLAWAKEAESYLNGELTGGRIRSKDWEDIVEIAKGS</sequence>
<evidence type="ECO:0000313" key="2">
    <source>
        <dbReference type="Proteomes" id="UP001497680"/>
    </source>
</evidence>
<gene>
    <name evidence="1" type="ORF">F4821DRAFT_25041</name>
</gene>
<dbReference type="Proteomes" id="UP001497680">
    <property type="component" value="Unassembled WGS sequence"/>
</dbReference>
<dbReference type="EMBL" id="MU394393">
    <property type="protein sequence ID" value="KAI6081508.1"/>
    <property type="molecule type" value="Genomic_DNA"/>
</dbReference>
<reference evidence="1 2" key="1">
    <citation type="journal article" date="2022" name="New Phytol.">
        <title>Ecological generalism drives hyperdiversity of secondary metabolite gene clusters in xylarialean endophytes.</title>
        <authorList>
            <person name="Franco M.E.E."/>
            <person name="Wisecaver J.H."/>
            <person name="Arnold A.E."/>
            <person name="Ju Y.M."/>
            <person name="Slot J.C."/>
            <person name="Ahrendt S."/>
            <person name="Moore L.P."/>
            <person name="Eastman K.E."/>
            <person name="Scott K."/>
            <person name="Konkel Z."/>
            <person name="Mondo S.J."/>
            <person name="Kuo A."/>
            <person name="Hayes R.D."/>
            <person name="Haridas S."/>
            <person name="Andreopoulos B."/>
            <person name="Riley R."/>
            <person name="LaButti K."/>
            <person name="Pangilinan J."/>
            <person name="Lipzen A."/>
            <person name="Amirebrahimi M."/>
            <person name="Yan J."/>
            <person name="Adam C."/>
            <person name="Keymanesh K."/>
            <person name="Ng V."/>
            <person name="Louie K."/>
            <person name="Northen T."/>
            <person name="Drula E."/>
            <person name="Henrissat B."/>
            <person name="Hsieh H.M."/>
            <person name="Youens-Clark K."/>
            <person name="Lutzoni F."/>
            <person name="Miadlikowska J."/>
            <person name="Eastwood D.C."/>
            <person name="Hamelin R.C."/>
            <person name="Grigoriev I.V."/>
            <person name="U'Ren J.M."/>
        </authorList>
    </citation>
    <scope>NUCLEOTIDE SEQUENCE [LARGE SCALE GENOMIC DNA]</scope>
    <source>
        <strain evidence="1 2">ER1909</strain>
    </source>
</reference>
<accession>A0ACC0CM17</accession>
<evidence type="ECO:0000313" key="1">
    <source>
        <dbReference type="EMBL" id="KAI6081508.1"/>
    </source>
</evidence>
<comment type="caution">
    <text evidence="1">The sequence shown here is derived from an EMBL/GenBank/DDBJ whole genome shotgun (WGS) entry which is preliminary data.</text>
</comment>